<dbReference type="InterPro" id="IPR051446">
    <property type="entry name" value="HTH_trans_reg/aminotransferase"/>
</dbReference>
<accession>A0A4U9CVY9</accession>
<dbReference type="Gene3D" id="3.90.1150.10">
    <property type="entry name" value="Aspartate Aminotransferase, domain 1"/>
    <property type="match status" value="1"/>
</dbReference>
<dbReference type="Pfam" id="PF00155">
    <property type="entry name" value="Aminotran_1_2"/>
    <property type="match status" value="1"/>
</dbReference>
<dbReference type="Proteomes" id="UP000339249">
    <property type="component" value="Unassembled WGS sequence"/>
</dbReference>
<dbReference type="PANTHER" id="PTHR46577:SF1">
    <property type="entry name" value="HTH-TYPE TRANSCRIPTIONAL REGULATORY PROTEIN GABR"/>
    <property type="match status" value="1"/>
</dbReference>
<dbReference type="Gene3D" id="3.40.640.10">
    <property type="entry name" value="Type I PLP-dependent aspartate aminotransferase-like (Major domain)"/>
    <property type="match status" value="1"/>
</dbReference>
<dbReference type="AlphaFoldDB" id="A0A4U9CVY9"/>
<dbReference type="SUPFAM" id="SSF53383">
    <property type="entry name" value="PLP-dependent transferases"/>
    <property type="match status" value="1"/>
</dbReference>
<proteinExistence type="predicted"/>
<evidence type="ECO:0000313" key="2">
    <source>
        <dbReference type="EMBL" id="VTN09227.1"/>
    </source>
</evidence>
<organism evidence="2 3">
    <name type="scientific">Raoultella terrigena</name>
    <name type="common">Klebsiella terrigena</name>
    <dbReference type="NCBI Taxonomy" id="577"/>
    <lineage>
        <taxon>Bacteria</taxon>
        <taxon>Pseudomonadati</taxon>
        <taxon>Pseudomonadota</taxon>
        <taxon>Gammaproteobacteria</taxon>
        <taxon>Enterobacterales</taxon>
        <taxon>Enterobacteriaceae</taxon>
        <taxon>Klebsiella/Raoultella group</taxon>
        <taxon>Raoultella</taxon>
    </lineage>
</organism>
<dbReference type="InterPro" id="IPR015421">
    <property type="entry name" value="PyrdxlP-dep_Trfase_major"/>
</dbReference>
<dbReference type="InterPro" id="IPR004839">
    <property type="entry name" value="Aminotransferase_I/II_large"/>
</dbReference>
<dbReference type="PANTHER" id="PTHR46577">
    <property type="entry name" value="HTH-TYPE TRANSCRIPTIONAL REGULATORY PROTEIN GABR"/>
    <property type="match status" value="1"/>
</dbReference>
<dbReference type="GO" id="GO:0030170">
    <property type="term" value="F:pyridoxal phosphate binding"/>
    <property type="evidence" value="ECO:0007669"/>
    <property type="project" value="InterPro"/>
</dbReference>
<evidence type="ECO:0000259" key="1">
    <source>
        <dbReference type="Pfam" id="PF00155"/>
    </source>
</evidence>
<feature type="domain" description="Aminotransferase class I/classII large" evidence="1">
    <location>
        <begin position="2"/>
        <end position="144"/>
    </location>
</feature>
<dbReference type="InterPro" id="IPR015424">
    <property type="entry name" value="PyrdxlP-dep_Trfase"/>
</dbReference>
<gene>
    <name evidence="2" type="primary">yjiR_2</name>
    <name evidence="2" type="ORF">NCTC9185_01110</name>
</gene>
<protein>
    <submittedName>
        <fullName evidence="2">Uncharacterized HTH-type transcriptional regulator yjiR</fullName>
    </submittedName>
</protein>
<reference evidence="2 3" key="1">
    <citation type="submission" date="2019-04" db="EMBL/GenBank/DDBJ databases">
        <authorList>
            <consortium name="Pathogen Informatics"/>
        </authorList>
    </citation>
    <scope>NUCLEOTIDE SEQUENCE [LARGE SCALE GENOMIC DNA]</scope>
    <source>
        <strain evidence="2 3">NCTC9185</strain>
    </source>
</reference>
<evidence type="ECO:0000313" key="3">
    <source>
        <dbReference type="Proteomes" id="UP000339249"/>
    </source>
</evidence>
<sequence length="162" mass="18046">MSKALTPGWRTGWIAPGRYYEEVMKIRLASDWAGSPLTEAAVSDFMSRGDYDRHLLRLKSRIKKSVDIVSRTVAAQFPEQTRVVIPQAGFLMWVELPKSINALDVHRAALDAGIGVSPGQLFSPRQDMTHYLRLNCACEPTPQLIAAVIKLGEICQHADNKN</sequence>
<name>A0A4U9CVY9_RAOTE</name>
<dbReference type="EMBL" id="CABDVU010000001">
    <property type="protein sequence ID" value="VTN09227.1"/>
    <property type="molecule type" value="Genomic_DNA"/>
</dbReference>
<dbReference type="InterPro" id="IPR015422">
    <property type="entry name" value="PyrdxlP-dep_Trfase_small"/>
</dbReference>